<evidence type="ECO:0000256" key="4">
    <source>
        <dbReference type="ARBA" id="ARBA00022771"/>
    </source>
</evidence>
<name>A0A913Y9L0_EXADI</name>
<sequence length="168" mass="19870">MMADLEPHLNLKTFWYDTFNATFNVFDRDEWHLEPTNTEMTGSGWYTYQDKAKVKFVCSDCGRSWTSMKGVVIFWFQLNKETHKGNLRFKLFGQKCNSNCTDTFQKPRWYREEIEKVLSNILQKIGEKFYSFKPKESDTKTRQGRPRKPHNTSMCEACQMGVCNKSRG</sequence>
<comment type="subcellular location">
    <subcellularLocation>
        <location evidence="1">Membrane</location>
        <topology evidence="1">Single-pass membrane protein</topology>
    </subcellularLocation>
</comment>
<keyword evidence="6" id="KW-1133">Transmembrane helix</keyword>
<organism evidence="9 10">
    <name type="scientific">Exaiptasia diaphana</name>
    <name type="common">Tropical sea anemone</name>
    <name type="synonym">Aiptasia pulchella</name>
    <dbReference type="NCBI Taxonomy" id="2652724"/>
    <lineage>
        <taxon>Eukaryota</taxon>
        <taxon>Metazoa</taxon>
        <taxon>Cnidaria</taxon>
        <taxon>Anthozoa</taxon>
        <taxon>Hexacorallia</taxon>
        <taxon>Actiniaria</taxon>
        <taxon>Aiptasiidae</taxon>
        <taxon>Exaiptasia</taxon>
    </lineage>
</organism>
<accession>A0A913Y9L0</accession>
<evidence type="ECO:0000259" key="8">
    <source>
        <dbReference type="SMART" id="SM01328"/>
    </source>
</evidence>
<dbReference type="GO" id="GO:0051205">
    <property type="term" value="P:protein insertion into membrane"/>
    <property type="evidence" value="ECO:0007669"/>
    <property type="project" value="TreeGrafter"/>
</dbReference>
<keyword evidence="7" id="KW-0472">Membrane</keyword>
<evidence type="ECO:0000313" key="9">
    <source>
        <dbReference type="EnsemblMetazoa" id="XP_020916992.1"/>
    </source>
</evidence>
<evidence type="ECO:0000256" key="3">
    <source>
        <dbReference type="ARBA" id="ARBA00022723"/>
    </source>
</evidence>
<dbReference type="GO" id="GO:0031849">
    <property type="term" value="F:olfactory receptor binding"/>
    <property type="evidence" value="ECO:0007669"/>
    <property type="project" value="TreeGrafter"/>
</dbReference>
<dbReference type="OMA" id="WRAVFKE"/>
<dbReference type="OrthoDB" id="8121437at2759"/>
<dbReference type="GeneID" id="110254353"/>
<evidence type="ECO:0000256" key="1">
    <source>
        <dbReference type="ARBA" id="ARBA00004167"/>
    </source>
</evidence>
<dbReference type="Proteomes" id="UP000887567">
    <property type="component" value="Unplaced"/>
</dbReference>
<dbReference type="KEGG" id="epa:110254353"/>
<proteinExistence type="predicted"/>
<dbReference type="GO" id="GO:0016020">
    <property type="term" value="C:membrane"/>
    <property type="evidence" value="ECO:0007669"/>
    <property type="project" value="UniProtKB-SubCell"/>
</dbReference>
<protein>
    <recommendedName>
        <fullName evidence="8">3CxxC-type domain-containing protein</fullName>
    </recommendedName>
</protein>
<dbReference type="EnsemblMetazoa" id="XM_021061333.2">
    <property type="protein sequence ID" value="XP_020916992.1"/>
    <property type="gene ID" value="LOC110254353"/>
</dbReference>
<dbReference type="PANTHER" id="PTHR14402:SF10">
    <property type="entry name" value="3CXXC-TYPE DOMAIN-CONTAINING PROTEIN"/>
    <property type="match status" value="1"/>
</dbReference>
<evidence type="ECO:0000256" key="2">
    <source>
        <dbReference type="ARBA" id="ARBA00022692"/>
    </source>
</evidence>
<dbReference type="InterPro" id="IPR026096">
    <property type="entry name" value="R-trans_p"/>
</dbReference>
<evidence type="ECO:0000256" key="6">
    <source>
        <dbReference type="ARBA" id="ARBA00022989"/>
    </source>
</evidence>
<dbReference type="SMART" id="SM01328">
    <property type="entry name" value="zf-3CxxC"/>
    <property type="match status" value="1"/>
</dbReference>
<dbReference type="AlphaFoldDB" id="A0A913Y9L0"/>
<keyword evidence="3" id="KW-0479">Metal-binding</keyword>
<dbReference type="RefSeq" id="XP_020916992.1">
    <property type="nucleotide sequence ID" value="XM_021061333.2"/>
</dbReference>
<feature type="domain" description="3CxxC-type" evidence="8">
    <location>
        <begin position="51"/>
        <end position="161"/>
    </location>
</feature>
<evidence type="ECO:0000256" key="7">
    <source>
        <dbReference type="ARBA" id="ARBA00023136"/>
    </source>
</evidence>
<keyword evidence="2" id="KW-0812">Transmembrane</keyword>
<reference evidence="9" key="1">
    <citation type="submission" date="2022-11" db="UniProtKB">
        <authorList>
            <consortium name="EnsemblMetazoa"/>
        </authorList>
    </citation>
    <scope>IDENTIFICATION</scope>
</reference>
<evidence type="ECO:0000313" key="10">
    <source>
        <dbReference type="Proteomes" id="UP000887567"/>
    </source>
</evidence>
<dbReference type="InterPro" id="IPR027377">
    <property type="entry name" value="ZAR1/RTP1-5-like_Znf-3CxxC"/>
</dbReference>
<keyword evidence="10" id="KW-1185">Reference proteome</keyword>
<dbReference type="PANTHER" id="PTHR14402">
    <property type="entry name" value="RECEPTOR TRANSPORTING PROTEIN"/>
    <property type="match status" value="1"/>
</dbReference>
<keyword evidence="5" id="KW-0862">Zinc</keyword>
<dbReference type="GO" id="GO:0008270">
    <property type="term" value="F:zinc ion binding"/>
    <property type="evidence" value="ECO:0007669"/>
    <property type="project" value="UniProtKB-KW"/>
</dbReference>
<dbReference type="GO" id="GO:0006612">
    <property type="term" value="P:protein targeting to membrane"/>
    <property type="evidence" value="ECO:0007669"/>
    <property type="project" value="TreeGrafter"/>
</dbReference>
<evidence type="ECO:0000256" key="5">
    <source>
        <dbReference type="ARBA" id="ARBA00022833"/>
    </source>
</evidence>
<dbReference type="Pfam" id="PF13695">
    <property type="entry name" value="Zn_ribbon_3CxxC"/>
    <property type="match status" value="1"/>
</dbReference>
<keyword evidence="4" id="KW-0863">Zinc-finger</keyword>